<protein>
    <recommendedName>
        <fullName evidence="1">Alginate export domain-containing protein</fullName>
    </recommendedName>
</protein>
<keyword evidence="3" id="KW-1185">Reference proteome</keyword>
<name>A0ABU1YC96_9FLAO</name>
<evidence type="ECO:0000313" key="2">
    <source>
        <dbReference type="EMBL" id="MDR7211865.1"/>
    </source>
</evidence>
<dbReference type="InterPro" id="IPR053728">
    <property type="entry name" value="Alginate_Permeability_Chnl"/>
</dbReference>
<dbReference type="Gene3D" id="2.40.160.100">
    <property type="match status" value="1"/>
</dbReference>
<proteinExistence type="predicted"/>
<organism evidence="2 3">
    <name type="scientific">Flavobacterium piscis</name>
    <dbReference type="NCBI Taxonomy" id="1114874"/>
    <lineage>
        <taxon>Bacteria</taxon>
        <taxon>Pseudomonadati</taxon>
        <taxon>Bacteroidota</taxon>
        <taxon>Flavobacteriia</taxon>
        <taxon>Flavobacteriales</taxon>
        <taxon>Flavobacteriaceae</taxon>
        <taxon>Flavobacterium</taxon>
    </lineage>
</organism>
<sequence length="454" mass="53297">MKKIVFLFLVIGNIAFAQNRLDFKTLRYDEEYAAVPLDTNAAFFDKIKFLPIDKNSNLALSLGGELRLQYQYFKNENWGGIENDNNGFILNRALLHSDLKFREQFRLFTQLQSSTEISRIDPNAIENNPLDIHQLFFDFKFNLRKNNMLFRFGRQEMLFGSQRLVSVREAPNSRQSFDAVRITLKNNNFKSDAFYSQYVKNQNGYFDDRLNPETKLYGLYNVINKVPFIQNIDLYYFGLERADAKFDDVNGNELRHSIGTRIWSKNKNWNYDFETVYQFGSIKDKTIEAWTVSLNTNYQFNALKFKPKIGLKTEIISGDKNYDDDKLQTFNPLFPKGGYFGIAALIGPSNLIDFHPSIDFQFHKDINLSIDYDFFWRFSKNDGIYQPNTMLIYSGRNTSKKYIGKQLGMSLDYNINKWFAVRIEGTWFKAQDYLREVSPGKDILFAASTMYFRF</sequence>
<dbReference type="Pfam" id="PF13372">
    <property type="entry name" value="Alginate_exp"/>
    <property type="match status" value="1"/>
</dbReference>
<dbReference type="Proteomes" id="UP001269081">
    <property type="component" value="Unassembled WGS sequence"/>
</dbReference>
<evidence type="ECO:0000313" key="3">
    <source>
        <dbReference type="Proteomes" id="UP001269081"/>
    </source>
</evidence>
<feature type="domain" description="Alginate export" evidence="1">
    <location>
        <begin position="60"/>
        <end position="436"/>
    </location>
</feature>
<gene>
    <name evidence="2" type="ORF">J2W48_003822</name>
</gene>
<reference evidence="2 3" key="1">
    <citation type="submission" date="2023-07" db="EMBL/GenBank/DDBJ databases">
        <title>Sorghum-associated microbial communities from plants grown in Nebraska, USA.</title>
        <authorList>
            <person name="Schachtman D."/>
        </authorList>
    </citation>
    <scope>NUCLEOTIDE SEQUENCE [LARGE SCALE GENOMIC DNA]</scope>
    <source>
        <strain evidence="2 3">4129</strain>
    </source>
</reference>
<comment type="caution">
    <text evidence="2">The sequence shown here is derived from an EMBL/GenBank/DDBJ whole genome shotgun (WGS) entry which is preliminary data.</text>
</comment>
<dbReference type="EMBL" id="JAVDWQ010000016">
    <property type="protein sequence ID" value="MDR7211865.1"/>
    <property type="molecule type" value="Genomic_DNA"/>
</dbReference>
<dbReference type="InterPro" id="IPR025388">
    <property type="entry name" value="Alginate_export_dom"/>
</dbReference>
<evidence type="ECO:0000259" key="1">
    <source>
        <dbReference type="Pfam" id="PF13372"/>
    </source>
</evidence>
<dbReference type="RefSeq" id="WP_310283266.1">
    <property type="nucleotide sequence ID" value="NZ_JAVDWQ010000016.1"/>
</dbReference>
<accession>A0ABU1YC96</accession>